<sequence>MPFRRTDALLPLPPPPAYLHTLPDNNPRRQYFRASELVRNPNSDVILTGRPATDRRIWPHLHQIRIAFLDDKRKKTVSILVAIFMSVCNYYYTHPECDCKYRELDFHYERRIKNNQPLVSDAAWITFPLGHVASWIPLKNIRTVHMTRVWRQPDTVQATERRRTNEGYDMLVVTRVRHEDQLPAPAQGRLEAVQEIHAQQQRILRIRFHEDDDVQVFDHTEASNAIHKLVVEEPGPPETITADAIDQLLQERTERVQRAVNQHEPNAARQDDDSDEEEDDFRYEDDPWELGMWNARFHKLIKWFRTRDGLPFALPFLRECLDKNNLFGAVMQEEFGRLFGTLGCTPDGCSPARPEDNERKSELLDEVYKFIASQHHEPIPDRFQAQEKRVFLRDILRIKQVQNAYTACKFPWKKLTEAADETIRLISAAQEARDFDPNRYPREIFKKGMMLVDEVSELDSRDRTPWSGMGSSFGAYGLQDSSRAIQVIAAVQVGHSPFTLNNEQPKVGLLDMCRTLGVRAVTYSPLGRGLVKGAYKSPDDFEPGDIRLANFPNNLALVDTLRTVGETHSATPGQVALAWILAEGEELIVIPGTSSFRNLEENWGALKVRLTLEVALIRQKAGKSGADDVLRNTPERLALSFQGWPP</sequence>
<reference evidence="4 5" key="1">
    <citation type="journal article" date="2016" name="Mol. Biol. Evol.">
        <title>Comparative Genomics of Early-Diverging Mushroom-Forming Fungi Provides Insights into the Origins of Lignocellulose Decay Capabilities.</title>
        <authorList>
            <person name="Nagy L.G."/>
            <person name="Riley R."/>
            <person name="Tritt A."/>
            <person name="Adam C."/>
            <person name="Daum C."/>
            <person name="Floudas D."/>
            <person name="Sun H."/>
            <person name="Yadav J.S."/>
            <person name="Pangilinan J."/>
            <person name="Larsson K.H."/>
            <person name="Matsuura K."/>
            <person name="Barry K."/>
            <person name="Labutti K."/>
            <person name="Kuo R."/>
            <person name="Ohm R.A."/>
            <person name="Bhattacharya S.S."/>
            <person name="Shirouzu T."/>
            <person name="Yoshinaga Y."/>
            <person name="Martin F.M."/>
            <person name="Grigoriev I.V."/>
            <person name="Hibbett D.S."/>
        </authorList>
    </citation>
    <scope>NUCLEOTIDE SEQUENCE [LARGE SCALE GENOMIC DNA]</scope>
    <source>
        <strain evidence="4 5">HHB12733</strain>
    </source>
</reference>
<feature type="compositionally biased region" description="Acidic residues" evidence="2">
    <location>
        <begin position="272"/>
        <end position="282"/>
    </location>
</feature>
<keyword evidence="5" id="KW-1185">Reference proteome</keyword>
<dbReference type="InterPro" id="IPR050791">
    <property type="entry name" value="Aldo-Keto_reductase"/>
</dbReference>
<dbReference type="AlphaFoldDB" id="A0A165GKS3"/>
<keyword evidence="1" id="KW-0560">Oxidoreductase</keyword>
<dbReference type="InterPro" id="IPR036812">
    <property type="entry name" value="NAD(P)_OxRdtase_dom_sf"/>
</dbReference>
<dbReference type="PANTHER" id="PTHR43625">
    <property type="entry name" value="AFLATOXIN B1 ALDEHYDE REDUCTASE"/>
    <property type="match status" value="1"/>
</dbReference>
<dbReference type="GO" id="GO:0005737">
    <property type="term" value="C:cytoplasm"/>
    <property type="evidence" value="ECO:0007669"/>
    <property type="project" value="TreeGrafter"/>
</dbReference>
<name>A0A165GKS3_9BASI</name>
<feature type="domain" description="NADP-dependent oxidoreductase" evidence="3">
    <location>
        <begin position="488"/>
        <end position="613"/>
    </location>
</feature>
<dbReference type="Pfam" id="PF00248">
    <property type="entry name" value="Aldo_ket_red"/>
    <property type="match status" value="1"/>
</dbReference>
<dbReference type="Proteomes" id="UP000076842">
    <property type="component" value="Unassembled WGS sequence"/>
</dbReference>
<evidence type="ECO:0000256" key="1">
    <source>
        <dbReference type="ARBA" id="ARBA00023002"/>
    </source>
</evidence>
<feature type="region of interest" description="Disordered" evidence="2">
    <location>
        <begin position="259"/>
        <end position="282"/>
    </location>
</feature>
<dbReference type="InParanoid" id="A0A165GKS3"/>
<dbReference type="EMBL" id="KV423954">
    <property type="protein sequence ID" value="KZT58195.1"/>
    <property type="molecule type" value="Genomic_DNA"/>
</dbReference>
<dbReference type="InterPro" id="IPR023210">
    <property type="entry name" value="NADP_OxRdtase_dom"/>
</dbReference>
<dbReference type="PANTHER" id="PTHR43625:SF40">
    <property type="entry name" value="ALDO-KETO REDUCTASE YAKC [NADP(+)]"/>
    <property type="match status" value="1"/>
</dbReference>
<evidence type="ECO:0000259" key="3">
    <source>
        <dbReference type="Pfam" id="PF00248"/>
    </source>
</evidence>
<evidence type="ECO:0000313" key="5">
    <source>
        <dbReference type="Proteomes" id="UP000076842"/>
    </source>
</evidence>
<proteinExistence type="predicted"/>
<evidence type="ECO:0000256" key="2">
    <source>
        <dbReference type="SAM" id="MobiDB-lite"/>
    </source>
</evidence>
<evidence type="ECO:0000313" key="4">
    <source>
        <dbReference type="EMBL" id="KZT58195.1"/>
    </source>
</evidence>
<dbReference type="SUPFAM" id="SSF51430">
    <property type="entry name" value="NAD(P)-linked oxidoreductase"/>
    <property type="match status" value="1"/>
</dbReference>
<protein>
    <recommendedName>
        <fullName evidence="3">NADP-dependent oxidoreductase domain-containing protein</fullName>
    </recommendedName>
</protein>
<accession>A0A165GKS3</accession>
<dbReference type="GO" id="GO:0016491">
    <property type="term" value="F:oxidoreductase activity"/>
    <property type="evidence" value="ECO:0007669"/>
    <property type="project" value="UniProtKB-KW"/>
</dbReference>
<gene>
    <name evidence="4" type="ORF">CALCODRAFT_508332</name>
</gene>
<organism evidence="4 5">
    <name type="scientific">Calocera cornea HHB12733</name>
    <dbReference type="NCBI Taxonomy" id="1353952"/>
    <lineage>
        <taxon>Eukaryota</taxon>
        <taxon>Fungi</taxon>
        <taxon>Dikarya</taxon>
        <taxon>Basidiomycota</taxon>
        <taxon>Agaricomycotina</taxon>
        <taxon>Dacrymycetes</taxon>
        <taxon>Dacrymycetales</taxon>
        <taxon>Dacrymycetaceae</taxon>
        <taxon>Calocera</taxon>
    </lineage>
</organism>
<dbReference type="Gene3D" id="3.20.20.100">
    <property type="entry name" value="NADP-dependent oxidoreductase domain"/>
    <property type="match status" value="1"/>
</dbReference>
<dbReference type="OrthoDB" id="37537at2759"/>
<dbReference type="STRING" id="1353952.A0A165GKS3"/>